<dbReference type="GO" id="GO:0005829">
    <property type="term" value="C:cytosol"/>
    <property type="evidence" value="ECO:0007669"/>
    <property type="project" value="TreeGrafter"/>
</dbReference>
<dbReference type="GO" id="GO:0000287">
    <property type="term" value="F:magnesium ion binding"/>
    <property type="evidence" value="ECO:0007669"/>
    <property type="project" value="InterPro"/>
</dbReference>
<dbReference type="Pfam" id="PF13500">
    <property type="entry name" value="AAA_26"/>
    <property type="match status" value="1"/>
</dbReference>
<keyword evidence="1" id="KW-0436">Ligase</keyword>
<name>A0A1W1BTW9_9ZZZZ</name>
<dbReference type="SUPFAM" id="SSF52540">
    <property type="entry name" value="P-loop containing nucleoside triphosphate hydrolases"/>
    <property type="match status" value="1"/>
</dbReference>
<protein>
    <submittedName>
        <fullName evidence="1">Dethiobiotin synthetase</fullName>
        <ecNumber evidence="1">6.3.3.3</ecNumber>
    </submittedName>
</protein>
<gene>
    <name evidence="1" type="ORF">MNB_SV-6-304</name>
</gene>
<dbReference type="PANTHER" id="PTHR43210">
    <property type="entry name" value="DETHIOBIOTIN SYNTHETASE"/>
    <property type="match status" value="1"/>
</dbReference>
<dbReference type="GO" id="GO:0004141">
    <property type="term" value="F:dethiobiotin synthase activity"/>
    <property type="evidence" value="ECO:0007669"/>
    <property type="project" value="UniProtKB-EC"/>
</dbReference>
<dbReference type="PANTHER" id="PTHR43210:SF5">
    <property type="entry name" value="DETHIOBIOTIN SYNTHETASE"/>
    <property type="match status" value="1"/>
</dbReference>
<dbReference type="GO" id="GO:0009102">
    <property type="term" value="P:biotin biosynthetic process"/>
    <property type="evidence" value="ECO:0007669"/>
    <property type="project" value="UniProtKB-UniPathway"/>
</dbReference>
<dbReference type="EC" id="6.3.3.3" evidence="1"/>
<organism evidence="1">
    <name type="scientific">hydrothermal vent metagenome</name>
    <dbReference type="NCBI Taxonomy" id="652676"/>
    <lineage>
        <taxon>unclassified sequences</taxon>
        <taxon>metagenomes</taxon>
        <taxon>ecological metagenomes</taxon>
    </lineage>
</organism>
<proteinExistence type="inferred from homology"/>
<evidence type="ECO:0000313" key="1">
    <source>
        <dbReference type="EMBL" id="SFV56917.1"/>
    </source>
</evidence>
<dbReference type="Gene3D" id="3.40.50.300">
    <property type="entry name" value="P-loop containing nucleotide triphosphate hydrolases"/>
    <property type="match status" value="1"/>
</dbReference>
<reference evidence="1" key="1">
    <citation type="submission" date="2016-10" db="EMBL/GenBank/DDBJ databases">
        <authorList>
            <person name="de Groot N.N."/>
        </authorList>
    </citation>
    <scope>NUCLEOTIDE SEQUENCE</scope>
</reference>
<dbReference type="GO" id="GO:0005524">
    <property type="term" value="F:ATP binding"/>
    <property type="evidence" value="ECO:0007669"/>
    <property type="project" value="InterPro"/>
</dbReference>
<dbReference type="InterPro" id="IPR004472">
    <property type="entry name" value="DTB_synth_BioD"/>
</dbReference>
<dbReference type="InterPro" id="IPR027417">
    <property type="entry name" value="P-loop_NTPase"/>
</dbReference>
<dbReference type="NCBIfam" id="TIGR00347">
    <property type="entry name" value="bioD"/>
    <property type="match status" value="1"/>
</dbReference>
<dbReference type="HAMAP" id="MF_00336">
    <property type="entry name" value="BioD"/>
    <property type="match status" value="1"/>
</dbReference>
<dbReference type="UniPathway" id="UPA00078"/>
<dbReference type="AlphaFoldDB" id="A0A1W1BTW9"/>
<dbReference type="CDD" id="cd03109">
    <property type="entry name" value="DTBS"/>
    <property type="match status" value="1"/>
</dbReference>
<sequence>MQKLFITATGTNIGKTHTTLRLIEELSKSGIKVGVCKPIETGVTDIPMDAKKLLTATQLYNSNFLPLLPKDITAYTLPLPAAPFCADTNSTIEIDKIIEKIDELSKLCDLLIIEGAGGLMVPITDSFMMIDLIKATDAKAILVTPSRLGSINDTLLSIEALSSREIDFDWCVNLYEDKDSFDIVTKPYYDSRFPEWMYLEEMVKYLIK</sequence>
<dbReference type="EMBL" id="FPHC01000040">
    <property type="protein sequence ID" value="SFV56917.1"/>
    <property type="molecule type" value="Genomic_DNA"/>
</dbReference>
<accession>A0A1W1BTW9</accession>
<dbReference type="PIRSF" id="PIRSF006755">
    <property type="entry name" value="DTB_synth"/>
    <property type="match status" value="1"/>
</dbReference>